<accession>A0A6J6F8Y1</accession>
<dbReference type="EMBL" id="CAEZWS010000016">
    <property type="protein sequence ID" value="CAB4661163.1"/>
    <property type="molecule type" value="Genomic_DNA"/>
</dbReference>
<feature type="domain" description="Gcp-like" evidence="1">
    <location>
        <begin position="36"/>
        <end position="131"/>
    </location>
</feature>
<dbReference type="GO" id="GO:0002949">
    <property type="term" value="P:tRNA threonylcarbamoyladenosine modification"/>
    <property type="evidence" value="ECO:0007669"/>
    <property type="project" value="InterPro"/>
</dbReference>
<dbReference type="EMBL" id="CAFBJH010000052">
    <property type="protein sequence ID" value="CAB4850705.1"/>
    <property type="molecule type" value="Genomic_DNA"/>
</dbReference>
<dbReference type="PANTHER" id="PTHR11735">
    <property type="entry name" value="TRNA N6-ADENOSINE THREONYLCARBAMOYLTRANSFERASE"/>
    <property type="match status" value="1"/>
</dbReference>
<evidence type="ECO:0000313" key="6">
    <source>
        <dbReference type="EMBL" id="CAB4850705.1"/>
    </source>
</evidence>
<evidence type="ECO:0000313" key="2">
    <source>
        <dbReference type="EMBL" id="CAB4581178.1"/>
    </source>
</evidence>
<protein>
    <submittedName>
        <fullName evidence="2">Unannotated protein</fullName>
    </submittedName>
</protein>
<dbReference type="SUPFAM" id="SSF53067">
    <property type="entry name" value="Actin-like ATPase domain"/>
    <property type="match status" value="2"/>
</dbReference>
<dbReference type="AlphaFoldDB" id="A0A6J6F8Y1"/>
<dbReference type="EMBL" id="CAFBQZ010000001">
    <property type="protein sequence ID" value="CAB5069618.1"/>
    <property type="molecule type" value="Genomic_DNA"/>
</dbReference>
<evidence type="ECO:0000313" key="3">
    <source>
        <dbReference type="EMBL" id="CAB4661163.1"/>
    </source>
</evidence>
<dbReference type="GO" id="GO:0005829">
    <property type="term" value="C:cytosol"/>
    <property type="evidence" value="ECO:0007669"/>
    <property type="project" value="TreeGrafter"/>
</dbReference>
<dbReference type="EMBL" id="CAEZZZ010000001">
    <property type="protein sequence ID" value="CAB4769752.1"/>
    <property type="molecule type" value="Genomic_DNA"/>
</dbReference>
<dbReference type="PANTHER" id="PTHR11735:SF11">
    <property type="entry name" value="TRNA THREONYLCARBAMOYLADENOSINE BIOSYNTHESIS PROTEIN TSAB"/>
    <property type="match status" value="1"/>
</dbReference>
<evidence type="ECO:0000313" key="7">
    <source>
        <dbReference type="EMBL" id="CAB5069618.1"/>
    </source>
</evidence>
<dbReference type="InterPro" id="IPR000905">
    <property type="entry name" value="Gcp-like_dom"/>
</dbReference>
<dbReference type="NCBIfam" id="TIGR03725">
    <property type="entry name" value="T6A_YeaZ"/>
    <property type="match status" value="1"/>
</dbReference>
<sequence>MSISLAIDTATSRTGVAIINGQEIIWQGSHDGATAHGGALSTLVSQALSDHPKIDQVIVGMGPGPFTGLRVGISFARSFALARQISIIGICSLDAIAPLVIQGNTLIKDGEDFIVATDARRKEMYWAKYSKGIRVGEPGVNLPSEIVSLGLPIFGEGAIKYGLSKNTDTQYPDLLSLVALSRNPRAHVSEPMYLRRPDAQPTSERTS</sequence>
<dbReference type="EMBL" id="CAEZXT010000011">
    <property type="protein sequence ID" value="CAB4691896.1"/>
    <property type="molecule type" value="Genomic_DNA"/>
</dbReference>
<dbReference type="InterPro" id="IPR043129">
    <property type="entry name" value="ATPase_NBD"/>
</dbReference>
<dbReference type="InterPro" id="IPR022496">
    <property type="entry name" value="T6A_TsaB"/>
</dbReference>
<name>A0A6J6F8Y1_9ZZZZ</name>
<dbReference type="EMBL" id="CAEZUA010000005">
    <property type="protein sequence ID" value="CAB4581178.1"/>
    <property type="molecule type" value="Genomic_DNA"/>
</dbReference>
<gene>
    <name evidence="2" type="ORF">UFOPK1773_00171</name>
    <name evidence="3" type="ORF">UFOPK2288_00459</name>
    <name evidence="4" type="ORF">UFOPK2589_00324</name>
    <name evidence="5" type="ORF">UFOPK2931_00092</name>
    <name evidence="6" type="ORF">UFOPK3287_00863</name>
    <name evidence="7" type="ORF">UFOPK4372_00036</name>
</gene>
<dbReference type="Pfam" id="PF00814">
    <property type="entry name" value="TsaD"/>
    <property type="match status" value="1"/>
</dbReference>
<reference evidence="2" key="1">
    <citation type="submission" date="2020-05" db="EMBL/GenBank/DDBJ databases">
        <authorList>
            <person name="Chiriac C."/>
            <person name="Salcher M."/>
            <person name="Ghai R."/>
            <person name="Kavagutti S V."/>
        </authorList>
    </citation>
    <scope>NUCLEOTIDE SEQUENCE</scope>
</reference>
<evidence type="ECO:0000259" key="1">
    <source>
        <dbReference type="Pfam" id="PF00814"/>
    </source>
</evidence>
<organism evidence="2">
    <name type="scientific">freshwater metagenome</name>
    <dbReference type="NCBI Taxonomy" id="449393"/>
    <lineage>
        <taxon>unclassified sequences</taxon>
        <taxon>metagenomes</taxon>
        <taxon>ecological metagenomes</taxon>
    </lineage>
</organism>
<evidence type="ECO:0000313" key="5">
    <source>
        <dbReference type="EMBL" id="CAB4769752.1"/>
    </source>
</evidence>
<evidence type="ECO:0000313" key="4">
    <source>
        <dbReference type="EMBL" id="CAB4691896.1"/>
    </source>
</evidence>
<proteinExistence type="predicted"/>
<dbReference type="Gene3D" id="3.30.420.40">
    <property type="match status" value="2"/>
</dbReference>